<evidence type="ECO:0000313" key="1">
    <source>
        <dbReference type="EMBL" id="APG27390.1"/>
    </source>
</evidence>
<evidence type="ECO:0008006" key="3">
    <source>
        <dbReference type="Google" id="ProtNLM"/>
    </source>
</evidence>
<gene>
    <name evidence="1" type="ORF">A7E78_05765</name>
</gene>
<dbReference type="RefSeq" id="WP_072283358.1">
    <property type="nucleotide sequence ID" value="NZ_CP015519.1"/>
</dbReference>
<dbReference type="STRING" id="1842532.A7E78_05765"/>
<accession>A0A1L3GNB3</accession>
<dbReference type="EMBL" id="CP015519">
    <property type="protein sequence ID" value="APG27390.1"/>
    <property type="molecule type" value="Genomic_DNA"/>
</dbReference>
<dbReference type="KEGG" id="pef:A7E78_05765"/>
<name>A0A1L3GNB3_9BACT</name>
<organism evidence="1 2">
    <name type="scientific">Syntrophotalea acetylenivorans</name>
    <dbReference type="NCBI Taxonomy" id="1842532"/>
    <lineage>
        <taxon>Bacteria</taxon>
        <taxon>Pseudomonadati</taxon>
        <taxon>Thermodesulfobacteriota</taxon>
        <taxon>Desulfuromonadia</taxon>
        <taxon>Desulfuromonadales</taxon>
        <taxon>Syntrophotaleaceae</taxon>
        <taxon>Syntrophotalea</taxon>
    </lineage>
</organism>
<dbReference type="Proteomes" id="UP000182517">
    <property type="component" value="Chromosome"/>
</dbReference>
<dbReference type="InterPro" id="IPR010181">
    <property type="entry name" value="CGCAxxGCC_motif"/>
</dbReference>
<reference evidence="1 2" key="1">
    <citation type="journal article" date="2017" name="Genome Announc.">
        <title>Complete Genome Sequences of Two Acetylene-Fermenting Pelobacter acetylenicus Strains.</title>
        <authorList>
            <person name="Sutton J.M."/>
            <person name="Baesman S.M."/>
            <person name="Fierst J.L."/>
            <person name="Poret-Peterson A.T."/>
            <person name="Oremland R.S."/>
            <person name="Dunlap D.S."/>
            <person name="Akob D.M."/>
        </authorList>
    </citation>
    <scope>NUCLEOTIDE SEQUENCE [LARGE SCALE GENOMIC DNA]</scope>
    <source>
        <strain evidence="1 2">SFB93</strain>
    </source>
</reference>
<evidence type="ECO:0000313" key="2">
    <source>
        <dbReference type="Proteomes" id="UP000182517"/>
    </source>
</evidence>
<dbReference type="Pfam" id="PF09719">
    <property type="entry name" value="C_GCAxxG_C_C"/>
    <property type="match status" value="1"/>
</dbReference>
<protein>
    <recommendedName>
        <fullName evidence="3">C_GCAxxG_C_C family protein</fullName>
    </recommendedName>
</protein>
<dbReference type="AlphaFoldDB" id="A0A1L3GNB3"/>
<proteinExistence type="predicted"/>
<sequence>MFFFRRKRQNIKSKDVVGKTPTKSRPRYLNNNEIPKSYSEKTAESLFCGPEKYNCAQAVLLTFKNRFAVQDADIQSAKTMGYGRVPGGLCGALYAGKYLLSDRVTSEKLTREFERRAGSSQCKRILKLKLITCKECVALTARLIDEYSK</sequence>
<keyword evidence="2" id="KW-1185">Reference proteome</keyword>